<dbReference type="Gene3D" id="3.40.1640.10">
    <property type="entry name" value="PSTPO5379-like"/>
    <property type="match status" value="1"/>
</dbReference>
<dbReference type="InterPro" id="IPR009906">
    <property type="entry name" value="D-Glu_cyclase"/>
</dbReference>
<gene>
    <name evidence="4" type="ORF">FHX61_002554</name>
</gene>
<comment type="similarity">
    <text evidence="1 3">Belongs to the D-glutamate cyclase family.</text>
</comment>
<name>A0A1C3VTN0_9BURK</name>
<evidence type="ECO:0000313" key="4">
    <source>
        <dbReference type="EMBL" id="MBB3007906.1"/>
    </source>
</evidence>
<comment type="caution">
    <text evidence="4">The sequence shown here is derived from an EMBL/GenBank/DDBJ whole genome shotgun (WGS) entry which is preliminary data.</text>
</comment>
<dbReference type="InterPro" id="IPR016938">
    <property type="entry name" value="UPF0317"/>
</dbReference>
<dbReference type="PANTHER" id="PTHR32022:SF10">
    <property type="entry name" value="D-GLUTAMATE CYCLASE, MITOCHONDRIAL"/>
    <property type="match status" value="1"/>
</dbReference>
<evidence type="ECO:0000256" key="2">
    <source>
        <dbReference type="ARBA" id="ARBA00023239"/>
    </source>
</evidence>
<organism evidence="4 5">
    <name type="scientific">Cupriavidus alkaliphilus</name>
    <dbReference type="NCBI Taxonomy" id="942866"/>
    <lineage>
        <taxon>Bacteria</taxon>
        <taxon>Pseudomonadati</taxon>
        <taxon>Pseudomonadota</taxon>
        <taxon>Betaproteobacteria</taxon>
        <taxon>Burkholderiales</taxon>
        <taxon>Burkholderiaceae</taxon>
        <taxon>Cupriavidus</taxon>
    </lineage>
</organism>
<protein>
    <recommendedName>
        <fullName evidence="3">Putative hydro-lyase FHX61_002554</fullName>
        <ecNumber evidence="3">4.2.1.-</ecNumber>
    </recommendedName>
</protein>
<dbReference type="PIRSF" id="PIRSF029755">
    <property type="entry name" value="UCP029755"/>
    <property type="match status" value="1"/>
</dbReference>
<keyword evidence="2 3" id="KW-0456">Lyase</keyword>
<evidence type="ECO:0000256" key="3">
    <source>
        <dbReference type="HAMAP-Rule" id="MF_01830"/>
    </source>
</evidence>
<dbReference type="EC" id="4.2.1.-" evidence="3"/>
<dbReference type="Gene3D" id="3.30.2040.10">
    <property type="entry name" value="PSTPO5379-like domain"/>
    <property type="match status" value="1"/>
</dbReference>
<dbReference type="RefSeq" id="WP_092315923.1">
    <property type="nucleotide sequence ID" value="NZ_FMAD01000011.1"/>
</dbReference>
<evidence type="ECO:0000256" key="1">
    <source>
        <dbReference type="ARBA" id="ARBA00007896"/>
    </source>
</evidence>
<dbReference type="FunFam" id="3.30.2040.10:FF:000001">
    <property type="entry name" value="D-glutamate cyclase, mitochondrial"/>
    <property type="match status" value="1"/>
</dbReference>
<dbReference type="GO" id="GO:0016829">
    <property type="term" value="F:lyase activity"/>
    <property type="evidence" value="ECO:0007669"/>
    <property type="project" value="UniProtKB-KW"/>
</dbReference>
<sequence>MNQPLQHAASLLPEDPAALRQLIRAGRYRGHTSGLARGHVQANIVILTRDWAYDFLQFCALNRKACPLIDVTDPGDPVFRNLGRDVDIRTDVPMYRVYRDGNAYHETTGITELWRDDFVAFAIGCSFSFEQALLAANVPLKHINLGRNVAMYRTAIETRPAGRLSGKLVVSMRPLRAADAILATEITARYPDVHGAPVHIGDPRLIGIEDIESPDYGDAVPLDADEIPVFWACGVTPQAVIREARPEICITHAPGCMLVTDLDNNRL</sequence>
<keyword evidence="5" id="KW-1185">Reference proteome</keyword>
<dbReference type="InterPro" id="IPR038021">
    <property type="entry name" value="Putative_hydro-lyase"/>
</dbReference>
<dbReference type="SUPFAM" id="SSF160920">
    <property type="entry name" value="PSTPO5379-like"/>
    <property type="match status" value="1"/>
</dbReference>
<dbReference type="HAMAP" id="MF_01830">
    <property type="entry name" value="Hydro_lyase"/>
    <property type="match status" value="1"/>
</dbReference>
<dbReference type="EMBL" id="JACHWF010000002">
    <property type="protein sequence ID" value="MBB3007906.1"/>
    <property type="molecule type" value="Genomic_DNA"/>
</dbReference>
<dbReference type="Proteomes" id="UP000578036">
    <property type="component" value="Unassembled WGS sequence"/>
</dbReference>
<evidence type="ECO:0000313" key="5">
    <source>
        <dbReference type="Proteomes" id="UP000578036"/>
    </source>
</evidence>
<dbReference type="PANTHER" id="PTHR32022">
    <property type="entry name" value="D-GLUTAMATE CYCLASE, MITOCHONDRIAL"/>
    <property type="match status" value="1"/>
</dbReference>
<dbReference type="AlphaFoldDB" id="A0A1C3VTN0"/>
<proteinExistence type="inferred from homology"/>
<dbReference type="Pfam" id="PF07286">
    <property type="entry name" value="D-Glu_cyclase"/>
    <property type="match status" value="1"/>
</dbReference>
<accession>A0A1C3VTN0</accession>
<dbReference type="NCBIfam" id="NF003969">
    <property type="entry name" value="PRK05463.1"/>
    <property type="match status" value="1"/>
</dbReference>
<reference evidence="4 5" key="1">
    <citation type="submission" date="2020-08" db="EMBL/GenBank/DDBJ databases">
        <title>Genomic Encyclopedia of Type Strains, Phase IV (KMG-V): Genome sequencing to study the core and pangenomes of soil and plant-associated prokaryotes.</title>
        <authorList>
            <person name="Whitman W."/>
        </authorList>
    </citation>
    <scope>NUCLEOTIDE SEQUENCE [LARGE SCALE GENOMIC DNA]</scope>
    <source>
        <strain evidence="4 5">SLV-2362</strain>
    </source>
</reference>